<organism evidence="1 2">
    <name type="scientific">Macroventuria anomochaeta</name>
    <dbReference type="NCBI Taxonomy" id="301207"/>
    <lineage>
        <taxon>Eukaryota</taxon>
        <taxon>Fungi</taxon>
        <taxon>Dikarya</taxon>
        <taxon>Ascomycota</taxon>
        <taxon>Pezizomycotina</taxon>
        <taxon>Dothideomycetes</taxon>
        <taxon>Pleosporomycetidae</taxon>
        <taxon>Pleosporales</taxon>
        <taxon>Pleosporineae</taxon>
        <taxon>Didymellaceae</taxon>
        <taxon>Macroventuria</taxon>
    </lineage>
</organism>
<dbReference type="EMBL" id="MU006709">
    <property type="protein sequence ID" value="KAF2629576.1"/>
    <property type="molecule type" value="Genomic_DNA"/>
</dbReference>
<protein>
    <submittedName>
        <fullName evidence="1">HET-domain-containing protein</fullName>
    </submittedName>
</protein>
<gene>
    <name evidence="1" type="ORF">BU25DRAFT_269257</name>
</gene>
<sequence>MDMLGPESHVYDPLPTPTSVRVLLLAPGKQEDDIFCYLFTCDLDKDRTIDISIPRPFESTCVATAKRLDGKDPTKSFILQVDSYIDESEEGTASDSDIQPTSAKGNGLRPSQVAPKVSSFPTDTADEYATISKAGEYSAAFDRTEQGDNSEILQKVQDVASSFLNNDSTEAADSEEQPNEEHEMSDDWWDVQQLTKLTMANGALNHRVHRHPFQRYTALSYVWGSVEDPAHITLEGHARFQVTGNLFNALKCLRRPDAALALWVDAICINQNDPEEKRVQIGLMRRVYKQARRVIAYVPQEPEDIETFNELVGKILQAYAQCRKAIDSGAGRGQQEDTDGLEVGQEAKLEQHGQQEDGASVSDASGLKVKMLPLKPTGTCIEDYDMPPEDDPAWFAWRRFFASPYFRRIWILQEFTLAKNLYLHNGRSEETSSAILLVMHAVSSMSRMLNAQYLGRGEDAELGRAAALGWRGLEMMNMERVFAQEDLHDEVALKMLKERSRLIDKIRYAFDFDATDPRDRIYALLGLVSDSERFQHLVSYQPADTYPKIYRRFAKALIEQGHLVQVLHMSCKTPSSLRLPSWVPVSPGSIQQLY</sequence>
<accession>A0ACB6S657</accession>
<reference evidence="1" key="1">
    <citation type="journal article" date="2020" name="Stud. Mycol.">
        <title>101 Dothideomycetes genomes: a test case for predicting lifestyles and emergence of pathogens.</title>
        <authorList>
            <person name="Haridas S."/>
            <person name="Albert R."/>
            <person name="Binder M."/>
            <person name="Bloem J."/>
            <person name="Labutti K."/>
            <person name="Salamov A."/>
            <person name="Andreopoulos B."/>
            <person name="Baker S."/>
            <person name="Barry K."/>
            <person name="Bills G."/>
            <person name="Bluhm B."/>
            <person name="Cannon C."/>
            <person name="Castanera R."/>
            <person name="Culley D."/>
            <person name="Daum C."/>
            <person name="Ezra D."/>
            <person name="Gonzalez J."/>
            <person name="Henrissat B."/>
            <person name="Kuo A."/>
            <person name="Liang C."/>
            <person name="Lipzen A."/>
            <person name="Lutzoni F."/>
            <person name="Magnuson J."/>
            <person name="Mondo S."/>
            <person name="Nolan M."/>
            <person name="Ohm R."/>
            <person name="Pangilinan J."/>
            <person name="Park H.-J."/>
            <person name="Ramirez L."/>
            <person name="Alfaro M."/>
            <person name="Sun H."/>
            <person name="Tritt A."/>
            <person name="Yoshinaga Y."/>
            <person name="Zwiers L.-H."/>
            <person name="Turgeon B."/>
            <person name="Goodwin S."/>
            <person name="Spatafora J."/>
            <person name="Crous P."/>
            <person name="Grigoriev I."/>
        </authorList>
    </citation>
    <scope>NUCLEOTIDE SEQUENCE</scope>
    <source>
        <strain evidence="1">CBS 525.71</strain>
    </source>
</reference>
<keyword evidence="2" id="KW-1185">Reference proteome</keyword>
<evidence type="ECO:0000313" key="2">
    <source>
        <dbReference type="Proteomes" id="UP000799754"/>
    </source>
</evidence>
<name>A0ACB6S657_9PLEO</name>
<proteinExistence type="predicted"/>
<comment type="caution">
    <text evidence="1">The sequence shown here is derived from an EMBL/GenBank/DDBJ whole genome shotgun (WGS) entry which is preliminary data.</text>
</comment>
<dbReference type="Proteomes" id="UP000799754">
    <property type="component" value="Unassembled WGS sequence"/>
</dbReference>
<evidence type="ECO:0000313" key="1">
    <source>
        <dbReference type="EMBL" id="KAF2629576.1"/>
    </source>
</evidence>